<reference evidence="2" key="1">
    <citation type="journal article" date="2019" name="Int. J. Syst. Evol. Microbiol.">
        <title>The Global Catalogue of Microorganisms (GCM) 10K type strain sequencing project: providing services to taxonomists for standard genome sequencing and annotation.</title>
        <authorList>
            <consortium name="The Broad Institute Genomics Platform"/>
            <consortium name="The Broad Institute Genome Sequencing Center for Infectious Disease"/>
            <person name="Wu L."/>
            <person name="Ma J."/>
        </authorList>
    </citation>
    <scope>NUCLEOTIDE SEQUENCE [LARGE SCALE GENOMIC DNA]</scope>
    <source>
        <strain evidence="2">JCM 14370</strain>
    </source>
</reference>
<organism evidence="1 2">
    <name type="scientific">Deinococcus roseus</name>
    <dbReference type="NCBI Taxonomy" id="392414"/>
    <lineage>
        <taxon>Bacteria</taxon>
        <taxon>Thermotogati</taxon>
        <taxon>Deinococcota</taxon>
        <taxon>Deinococci</taxon>
        <taxon>Deinococcales</taxon>
        <taxon>Deinococcaceae</taxon>
        <taxon>Deinococcus</taxon>
    </lineage>
</organism>
<keyword evidence="2" id="KW-1185">Reference proteome</keyword>
<dbReference type="EMBL" id="BMOD01000036">
    <property type="protein sequence ID" value="GGJ56731.1"/>
    <property type="molecule type" value="Genomic_DNA"/>
</dbReference>
<proteinExistence type="predicted"/>
<gene>
    <name evidence="1" type="ORF">GCM10008938_48580</name>
</gene>
<comment type="caution">
    <text evidence="1">The sequence shown here is derived from an EMBL/GenBank/DDBJ whole genome shotgun (WGS) entry which is preliminary data.</text>
</comment>
<evidence type="ECO:0000313" key="1">
    <source>
        <dbReference type="EMBL" id="GGJ56731.1"/>
    </source>
</evidence>
<accession>A0ABQ2DIF6</accession>
<sequence length="102" mass="11547">MEFSQHTIGQLQAHTQQHVTQQGFPYKVTGTGGGRHTIDVTLMDPAAHPARGIVLRLTEDFLRFSDQHRVFEVLEQQASYFCKQGLQEQEGDNFPVILIRAP</sequence>
<protein>
    <submittedName>
        <fullName evidence="1">Uncharacterized protein</fullName>
    </submittedName>
</protein>
<dbReference type="RefSeq" id="WP_189008446.1">
    <property type="nucleotide sequence ID" value="NZ_BMOD01000036.1"/>
</dbReference>
<dbReference type="Proteomes" id="UP000632222">
    <property type="component" value="Unassembled WGS sequence"/>
</dbReference>
<name>A0ABQ2DIF6_9DEIO</name>
<evidence type="ECO:0000313" key="2">
    <source>
        <dbReference type="Proteomes" id="UP000632222"/>
    </source>
</evidence>